<evidence type="ECO:0000256" key="1">
    <source>
        <dbReference type="SAM" id="MobiDB-lite"/>
    </source>
</evidence>
<sequence>MKKLTLLVGAALLVSAAHAQVRTSAPTTNPTAPTTRTAPTTAMTAAGTPQAIARPAVGGATSATSPIDNDSYVQQVGDNQQAVVSQTGTGRNSADIDQSPSSVVSSATGAIRDNNFASQTQVSTGTKASARNVAVIGQHGATSAAIQEQNGTGNVGQISQGGMGVHSEDNYAKQTQSASGNSAKIDQNTTTSSNAGNPAGDNSATQTQTASNNRAYVNQLYYNNVSEQSQSGESNSATATQWGHDNYVKQDQSGSSNKASISQRASSGLGAEKNQAIQIQSASSGDAIIAQKTANNFASQNQSGGIGNYADTYQGGITGTNSSYSVSTQTGSNNTVYVTQGAAR</sequence>
<proteinExistence type="predicted"/>
<dbReference type="Proteomes" id="UP000831390">
    <property type="component" value="Chromosome"/>
</dbReference>
<reference evidence="3 4" key="1">
    <citation type="submission" date="2022-03" db="EMBL/GenBank/DDBJ databases">
        <title>Hymenobactersp. isolated from the air.</title>
        <authorList>
            <person name="Won M."/>
            <person name="Kwon S.-W."/>
        </authorList>
    </citation>
    <scope>NUCLEOTIDE SEQUENCE [LARGE SCALE GENOMIC DNA]</scope>
    <source>
        <strain evidence="3 4">KACC 22596</strain>
    </source>
</reference>
<feature type="region of interest" description="Disordered" evidence="1">
    <location>
        <begin position="145"/>
        <end position="208"/>
    </location>
</feature>
<protein>
    <recommendedName>
        <fullName evidence="5">Curlin</fullName>
    </recommendedName>
</protein>
<evidence type="ECO:0000313" key="4">
    <source>
        <dbReference type="Proteomes" id="UP000831390"/>
    </source>
</evidence>
<evidence type="ECO:0000256" key="2">
    <source>
        <dbReference type="SAM" id="SignalP"/>
    </source>
</evidence>
<feature type="chain" id="PRO_5046839722" description="Curlin" evidence="2">
    <location>
        <begin position="20"/>
        <end position="344"/>
    </location>
</feature>
<keyword evidence="4" id="KW-1185">Reference proteome</keyword>
<gene>
    <name evidence="3" type="ORF">MTP16_05420</name>
</gene>
<dbReference type="RefSeq" id="WP_243516569.1">
    <property type="nucleotide sequence ID" value="NZ_CP094534.1"/>
</dbReference>
<evidence type="ECO:0000313" key="3">
    <source>
        <dbReference type="EMBL" id="UOE35087.1"/>
    </source>
</evidence>
<feature type="compositionally biased region" description="Polar residues" evidence="1">
    <location>
        <begin position="172"/>
        <end position="208"/>
    </location>
</feature>
<accession>A0ABY4B9X5</accession>
<feature type="compositionally biased region" description="Polar residues" evidence="1">
    <location>
        <begin position="145"/>
        <end position="158"/>
    </location>
</feature>
<feature type="compositionally biased region" description="Polar residues" evidence="1">
    <location>
        <begin position="247"/>
        <end position="266"/>
    </location>
</feature>
<feature type="region of interest" description="Disordered" evidence="1">
    <location>
        <begin position="84"/>
        <end position="107"/>
    </location>
</feature>
<organism evidence="3 4">
    <name type="scientific">Hymenobacter monticola</name>
    <dbReference type="NCBI Taxonomy" id="1705399"/>
    <lineage>
        <taxon>Bacteria</taxon>
        <taxon>Pseudomonadati</taxon>
        <taxon>Bacteroidota</taxon>
        <taxon>Cytophagia</taxon>
        <taxon>Cytophagales</taxon>
        <taxon>Hymenobacteraceae</taxon>
        <taxon>Hymenobacter</taxon>
    </lineage>
</organism>
<feature type="region of interest" description="Disordered" evidence="1">
    <location>
        <begin position="247"/>
        <end position="267"/>
    </location>
</feature>
<dbReference type="EMBL" id="CP094534">
    <property type="protein sequence ID" value="UOE35087.1"/>
    <property type="molecule type" value="Genomic_DNA"/>
</dbReference>
<keyword evidence="2" id="KW-0732">Signal</keyword>
<evidence type="ECO:0008006" key="5">
    <source>
        <dbReference type="Google" id="ProtNLM"/>
    </source>
</evidence>
<feature type="signal peptide" evidence="2">
    <location>
        <begin position="1"/>
        <end position="19"/>
    </location>
</feature>
<feature type="region of interest" description="Disordered" evidence="1">
    <location>
        <begin position="20"/>
        <end position="39"/>
    </location>
</feature>
<name>A0ABY4B9X5_9BACT</name>